<accession>A0A398CRC5</accession>
<name>A0A398CRC5_9BACL</name>
<protein>
    <submittedName>
        <fullName evidence="1">Uncharacterized protein</fullName>
    </submittedName>
</protein>
<comment type="caution">
    <text evidence="1">The sequence shown here is derived from an EMBL/GenBank/DDBJ whole genome shotgun (WGS) entry which is preliminary data.</text>
</comment>
<dbReference type="AlphaFoldDB" id="A0A398CRC5"/>
<evidence type="ECO:0000313" key="2">
    <source>
        <dbReference type="Proteomes" id="UP000266340"/>
    </source>
</evidence>
<gene>
    <name evidence="1" type="ORF">D3H35_16820</name>
</gene>
<sequence length="82" mass="9141">MKRLEQELAGRALVGANVEVREIGLERLNATIMRSESGIGTKNAEGACLDDIAGVFARTDRIFEADAELYSMYSAWKRVLHR</sequence>
<reference evidence="1 2" key="1">
    <citation type="submission" date="2018-09" db="EMBL/GenBank/DDBJ databases">
        <title>Cohnella cavernae sp. nov., isolated from a karst cave.</title>
        <authorList>
            <person name="Zhu H."/>
        </authorList>
    </citation>
    <scope>NUCLEOTIDE SEQUENCE [LARGE SCALE GENOMIC DNA]</scope>
    <source>
        <strain evidence="1 2">K2E09-144</strain>
    </source>
</reference>
<evidence type="ECO:0000313" key="1">
    <source>
        <dbReference type="EMBL" id="RIE02377.1"/>
    </source>
</evidence>
<dbReference type="EMBL" id="QXJM01000039">
    <property type="protein sequence ID" value="RIE02377.1"/>
    <property type="molecule type" value="Genomic_DNA"/>
</dbReference>
<dbReference type="Proteomes" id="UP000266340">
    <property type="component" value="Unassembled WGS sequence"/>
</dbReference>
<proteinExistence type="predicted"/>
<organism evidence="1 2">
    <name type="scientific">Cohnella faecalis</name>
    <dbReference type="NCBI Taxonomy" id="2315694"/>
    <lineage>
        <taxon>Bacteria</taxon>
        <taxon>Bacillati</taxon>
        <taxon>Bacillota</taxon>
        <taxon>Bacilli</taxon>
        <taxon>Bacillales</taxon>
        <taxon>Paenibacillaceae</taxon>
        <taxon>Cohnella</taxon>
    </lineage>
</organism>
<keyword evidence="2" id="KW-1185">Reference proteome</keyword>